<proteinExistence type="predicted"/>
<evidence type="ECO:0000313" key="1">
    <source>
        <dbReference type="EMBL" id="MBE7368394.1"/>
    </source>
</evidence>
<dbReference type="RefSeq" id="WP_193676988.1">
    <property type="nucleotide sequence ID" value="NZ_JADDIV010000003.1"/>
</dbReference>
<organism evidence="1 2">
    <name type="scientific">Ramlibacter pallidus</name>
    <dbReference type="NCBI Taxonomy" id="2780087"/>
    <lineage>
        <taxon>Bacteria</taxon>
        <taxon>Pseudomonadati</taxon>
        <taxon>Pseudomonadota</taxon>
        <taxon>Betaproteobacteria</taxon>
        <taxon>Burkholderiales</taxon>
        <taxon>Comamonadaceae</taxon>
        <taxon>Ramlibacter</taxon>
    </lineage>
</organism>
<comment type="caution">
    <text evidence="1">The sequence shown here is derived from an EMBL/GenBank/DDBJ whole genome shotgun (WGS) entry which is preliminary data.</text>
</comment>
<name>A0ABR9S4E6_9BURK</name>
<dbReference type="Proteomes" id="UP000806285">
    <property type="component" value="Unassembled WGS sequence"/>
</dbReference>
<sequence length="218" mass="22948">MSAWKLGVHGLPSAEAGLVRALLSLVGSGDPGWRWTFAAAGPCDVLLADAAVPSPGEAQSERQARALLLLGPAGSPASQEHLQRPLRPNELESALRRLASVLGMETDAPAAPAGANEPPTLANARFKLLRWPPAALLRGEVARLRMATQLSRRFLSVAELATLTNQEPGRCLVFLQLLQGFQLLQAEPATALPASGTAATAPPGGWALVRSIRRRLGL</sequence>
<keyword evidence="2" id="KW-1185">Reference proteome</keyword>
<gene>
    <name evidence="1" type="ORF">IM787_12615</name>
</gene>
<protein>
    <submittedName>
        <fullName evidence="1">Uncharacterized protein</fullName>
    </submittedName>
</protein>
<reference evidence="1 2" key="1">
    <citation type="submission" date="2020-10" db="EMBL/GenBank/DDBJ databases">
        <title>Ramlibacter sp. HM2 16S ribosomal RNA gene Genome sequencing and assembly.</title>
        <authorList>
            <person name="Kang M."/>
        </authorList>
    </citation>
    <scope>NUCLEOTIDE SEQUENCE [LARGE SCALE GENOMIC DNA]</scope>
    <source>
        <strain evidence="1 2">HM2</strain>
    </source>
</reference>
<dbReference type="EMBL" id="JADDIV010000003">
    <property type="protein sequence ID" value="MBE7368394.1"/>
    <property type="molecule type" value="Genomic_DNA"/>
</dbReference>
<accession>A0ABR9S4E6</accession>
<evidence type="ECO:0000313" key="2">
    <source>
        <dbReference type="Proteomes" id="UP000806285"/>
    </source>
</evidence>